<sequence length="249" mass="26874">MKHEDFVEQVSTHSDALRAAAVAAGPDAPVPTCPGWTVRQLVEHIGVVHGWVAQATTTPVDGPPPGRPTPPQDWADLLAWWDELRAELLRNLAEVRPCWMRFPMLAASTAGWARRQAHETAIHRLDAEHAAAAAPHQQASTVPTLVFDPEFAADGIDELLSLQPVLSKHWESWTDTGRVLVHAADAGRLWVVRLRPGQPPEVGETRDAVGEVDATVAGTADAVYRALWKRPSTALVSGQPAVAAALRGL</sequence>
<dbReference type="PANTHER" id="PTHR40758:SF1">
    <property type="entry name" value="CONSERVED PROTEIN"/>
    <property type="match status" value="1"/>
</dbReference>
<evidence type="ECO:0000259" key="1">
    <source>
        <dbReference type="Pfam" id="PF11716"/>
    </source>
</evidence>
<comment type="caution">
    <text evidence="2">The sequence shown here is derived from an EMBL/GenBank/DDBJ whole genome shotgun (WGS) entry which is preliminary data.</text>
</comment>
<dbReference type="PANTHER" id="PTHR40758">
    <property type="entry name" value="CONSERVED PROTEIN"/>
    <property type="match status" value="1"/>
</dbReference>
<reference evidence="2" key="1">
    <citation type="submission" date="2022-06" db="EMBL/GenBank/DDBJ databases">
        <title>Genomic Encyclopedia of Archaeal and Bacterial Type Strains, Phase II (KMG-II): from individual species to whole genera.</title>
        <authorList>
            <person name="Goeker M."/>
        </authorList>
    </citation>
    <scope>NUCLEOTIDE SEQUENCE</scope>
    <source>
        <strain evidence="2">DSM 43935</strain>
    </source>
</reference>
<dbReference type="Pfam" id="PF11716">
    <property type="entry name" value="MDMPI_N"/>
    <property type="match status" value="1"/>
</dbReference>
<dbReference type="Proteomes" id="UP001206128">
    <property type="component" value="Unassembled WGS sequence"/>
</dbReference>
<dbReference type="Gene3D" id="1.20.120.450">
    <property type="entry name" value="dinb family like domain"/>
    <property type="match status" value="1"/>
</dbReference>
<dbReference type="NCBIfam" id="TIGR03083">
    <property type="entry name" value="maleylpyruvate isomerase family mycothiol-dependent enzyme"/>
    <property type="match status" value="1"/>
</dbReference>
<name>A0AAE3GEV3_9PSEU</name>
<dbReference type="EMBL" id="JAMTCK010000006">
    <property type="protein sequence ID" value="MCP2166032.1"/>
    <property type="molecule type" value="Genomic_DNA"/>
</dbReference>
<dbReference type="GO" id="GO:0046872">
    <property type="term" value="F:metal ion binding"/>
    <property type="evidence" value="ECO:0007669"/>
    <property type="project" value="InterPro"/>
</dbReference>
<dbReference type="InterPro" id="IPR024344">
    <property type="entry name" value="MDMPI_metal-binding"/>
</dbReference>
<evidence type="ECO:0000313" key="3">
    <source>
        <dbReference type="Proteomes" id="UP001206128"/>
    </source>
</evidence>
<evidence type="ECO:0000313" key="2">
    <source>
        <dbReference type="EMBL" id="MCP2166032.1"/>
    </source>
</evidence>
<dbReference type="AlphaFoldDB" id="A0AAE3GEV3"/>
<gene>
    <name evidence="2" type="ORF">LX83_002891</name>
</gene>
<dbReference type="GO" id="GO:0005886">
    <property type="term" value="C:plasma membrane"/>
    <property type="evidence" value="ECO:0007669"/>
    <property type="project" value="TreeGrafter"/>
</dbReference>
<accession>A0AAE3GEV3</accession>
<dbReference type="RefSeq" id="WP_253771500.1">
    <property type="nucleotide sequence ID" value="NZ_JAMTCK010000006.1"/>
</dbReference>
<keyword evidence="3" id="KW-1185">Reference proteome</keyword>
<feature type="domain" description="Mycothiol-dependent maleylpyruvate isomerase metal-binding" evidence="1">
    <location>
        <begin position="9"/>
        <end position="127"/>
    </location>
</feature>
<protein>
    <submittedName>
        <fullName evidence="2">TIGR03083 family protein</fullName>
    </submittedName>
</protein>
<proteinExistence type="predicted"/>
<organism evidence="2 3">
    <name type="scientific">Goodfellowiella coeruleoviolacea</name>
    <dbReference type="NCBI Taxonomy" id="334858"/>
    <lineage>
        <taxon>Bacteria</taxon>
        <taxon>Bacillati</taxon>
        <taxon>Actinomycetota</taxon>
        <taxon>Actinomycetes</taxon>
        <taxon>Pseudonocardiales</taxon>
        <taxon>Pseudonocardiaceae</taxon>
        <taxon>Goodfellowiella</taxon>
    </lineage>
</organism>
<dbReference type="InterPro" id="IPR017517">
    <property type="entry name" value="Maleyloyr_isom"/>
</dbReference>
<dbReference type="InterPro" id="IPR034660">
    <property type="entry name" value="DinB/YfiT-like"/>
</dbReference>
<dbReference type="SUPFAM" id="SSF109854">
    <property type="entry name" value="DinB/YfiT-like putative metalloenzymes"/>
    <property type="match status" value="1"/>
</dbReference>